<protein>
    <recommendedName>
        <fullName evidence="3">Carboxylesterase type B domain-containing protein</fullName>
    </recommendedName>
</protein>
<keyword evidence="2" id="KW-0732">Signal</keyword>
<name>A0AAW1UWS3_9CUCU</name>
<dbReference type="InterPro" id="IPR050309">
    <property type="entry name" value="Type-B_Carboxylest/Lipase"/>
</dbReference>
<dbReference type="Pfam" id="PF00135">
    <property type="entry name" value="COesterase"/>
    <property type="match status" value="1"/>
</dbReference>
<feature type="domain" description="Carboxylesterase type B" evidence="3">
    <location>
        <begin position="21"/>
        <end position="113"/>
    </location>
</feature>
<dbReference type="PROSITE" id="PS00941">
    <property type="entry name" value="CARBOXYLESTERASE_B_2"/>
    <property type="match status" value="1"/>
</dbReference>
<dbReference type="InterPro" id="IPR019819">
    <property type="entry name" value="Carboxylesterase_B_CS"/>
</dbReference>
<dbReference type="EMBL" id="JARQZJ010000092">
    <property type="protein sequence ID" value="KAK9884266.1"/>
    <property type="molecule type" value="Genomic_DNA"/>
</dbReference>
<keyword evidence="1" id="KW-0325">Glycoprotein</keyword>
<dbReference type="AlphaFoldDB" id="A0AAW1UWS3"/>
<comment type="caution">
    <text evidence="4">The sequence shown here is derived from an EMBL/GenBank/DDBJ whole genome shotgun (WGS) entry which is preliminary data.</text>
</comment>
<evidence type="ECO:0000256" key="2">
    <source>
        <dbReference type="SAM" id="SignalP"/>
    </source>
</evidence>
<proteinExistence type="predicted"/>
<evidence type="ECO:0000313" key="4">
    <source>
        <dbReference type="EMBL" id="KAK9884266.1"/>
    </source>
</evidence>
<evidence type="ECO:0000313" key="5">
    <source>
        <dbReference type="Proteomes" id="UP001431783"/>
    </source>
</evidence>
<dbReference type="InterPro" id="IPR029058">
    <property type="entry name" value="AB_hydrolase_fold"/>
</dbReference>
<evidence type="ECO:0000256" key="1">
    <source>
        <dbReference type="ARBA" id="ARBA00023180"/>
    </source>
</evidence>
<feature type="signal peptide" evidence="2">
    <location>
        <begin position="1"/>
        <end position="18"/>
    </location>
</feature>
<dbReference type="Proteomes" id="UP001431783">
    <property type="component" value="Unassembled WGS sequence"/>
</dbReference>
<accession>A0AAW1UWS3</accession>
<dbReference type="SUPFAM" id="SSF53474">
    <property type="entry name" value="alpha/beta-Hydrolases"/>
    <property type="match status" value="1"/>
</dbReference>
<organism evidence="4 5">
    <name type="scientific">Henosepilachna vigintioctopunctata</name>
    <dbReference type="NCBI Taxonomy" id="420089"/>
    <lineage>
        <taxon>Eukaryota</taxon>
        <taxon>Metazoa</taxon>
        <taxon>Ecdysozoa</taxon>
        <taxon>Arthropoda</taxon>
        <taxon>Hexapoda</taxon>
        <taxon>Insecta</taxon>
        <taxon>Pterygota</taxon>
        <taxon>Neoptera</taxon>
        <taxon>Endopterygota</taxon>
        <taxon>Coleoptera</taxon>
        <taxon>Polyphaga</taxon>
        <taxon>Cucujiformia</taxon>
        <taxon>Coccinelloidea</taxon>
        <taxon>Coccinellidae</taxon>
        <taxon>Epilachninae</taxon>
        <taxon>Epilachnini</taxon>
        <taxon>Henosepilachna</taxon>
    </lineage>
</organism>
<dbReference type="PANTHER" id="PTHR11559">
    <property type="entry name" value="CARBOXYLESTERASE"/>
    <property type="match status" value="1"/>
</dbReference>
<reference evidence="4 5" key="1">
    <citation type="submission" date="2023-03" db="EMBL/GenBank/DDBJ databases">
        <title>Genome insight into feeding habits of ladybird beetles.</title>
        <authorList>
            <person name="Li H.-S."/>
            <person name="Huang Y.-H."/>
            <person name="Pang H."/>
        </authorList>
    </citation>
    <scope>NUCLEOTIDE SEQUENCE [LARGE SCALE GENOMIC DNA]</scope>
    <source>
        <strain evidence="4">SYSU_2023b</strain>
        <tissue evidence="4">Whole body</tissue>
    </source>
</reference>
<dbReference type="InterPro" id="IPR002018">
    <property type="entry name" value="CarbesteraseB"/>
</dbReference>
<keyword evidence="5" id="KW-1185">Reference proteome</keyword>
<gene>
    <name evidence="4" type="ORF">WA026_005218</name>
</gene>
<feature type="chain" id="PRO_5044025007" description="Carboxylesterase type B domain-containing protein" evidence="2">
    <location>
        <begin position="19"/>
        <end position="137"/>
    </location>
</feature>
<evidence type="ECO:0000259" key="3">
    <source>
        <dbReference type="Pfam" id="PF00135"/>
    </source>
</evidence>
<sequence length="137" mass="15684">MFYFRCCFILLFVTIATCDKPPQVQISLGNIEGKVDRNVKGGAFYSFEGVPYADPPIGKLRFEEPVPSSSWKGTWKADTRYKCIQYDPRAYPKYTTGTEDCLYLNIYTPKLKGKLDVMSTLKEQVSFLVNDLFHISL</sequence>
<dbReference type="Gene3D" id="3.40.50.1820">
    <property type="entry name" value="alpha/beta hydrolase"/>
    <property type="match status" value="1"/>
</dbReference>